<dbReference type="AlphaFoldDB" id="M9SFX7"/>
<reference evidence="1 2" key="1">
    <citation type="journal article" date="2012" name="J. Bacteriol.">
        <title>Genome sequence of 'Candidatus Methanomethylophilus alvus' Mx1201, a methanogenic archaeon from the human gut belonging to a seventh order of methanogens.</title>
        <authorList>
            <person name="Borrel G."/>
            <person name="Harris H.M."/>
            <person name="Tottey W."/>
            <person name="Mihajlovski A."/>
            <person name="Parisot N."/>
            <person name="Peyretaillade E."/>
            <person name="Peyret P."/>
            <person name="Gribaldo S."/>
            <person name="O'Toole P.W."/>
            <person name="Brugere J.F."/>
        </authorList>
    </citation>
    <scope>NUCLEOTIDE SEQUENCE [LARGE SCALE GENOMIC DNA]</scope>
    <source>
        <strain evidence="1 2">Mx1201</strain>
    </source>
</reference>
<dbReference type="HOGENOM" id="CLU_2678670_0_0_2"/>
<organism evidence="1 2">
    <name type="scientific">Methanomethylophilus alvi (strain Mx1201)</name>
    <dbReference type="NCBI Taxonomy" id="1236689"/>
    <lineage>
        <taxon>Archaea</taxon>
        <taxon>Methanobacteriati</taxon>
        <taxon>Thermoplasmatota</taxon>
        <taxon>Thermoplasmata</taxon>
        <taxon>Methanomassiliicoccales</taxon>
        <taxon>Methanomethylophilaceae</taxon>
        <taxon>Methanomethylophilus</taxon>
    </lineage>
</organism>
<protein>
    <submittedName>
        <fullName evidence="1">Uncharacterized protein</fullName>
    </submittedName>
</protein>
<dbReference type="EMBL" id="CP004049">
    <property type="protein sequence ID" value="AGI86290.1"/>
    <property type="molecule type" value="Genomic_DNA"/>
</dbReference>
<dbReference type="Proteomes" id="UP000012672">
    <property type="component" value="Chromosome"/>
</dbReference>
<name>M9SFX7_METAX</name>
<dbReference type="GeneID" id="42317405"/>
<gene>
    <name evidence="1" type="ORF">MMALV_15710</name>
</gene>
<evidence type="ECO:0000313" key="1">
    <source>
        <dbReference type="EMBL" id="AGI86290.1"/>
    </source>
</evidence>
<dbReference type="KEGG" id="max:MMALV_15710"/>
<keyword evidence="2" id="KW-1185">Reference proteome</keyword>
<sequence>MKVDLRKPILIEHLDIDLMSGKGPILSERGGIRHGELVEFTVRCPNHDIAFDLIQTINERYFPDEDQDPSEASS</sequence>
<dbReference type="RefSeq" id="WP_015505436.1">
    <property type="nucleotide sequence ID" value="NC_020913.1"/>
</dbReference>
<dbReference type="InParanoid" id="M9SFX7"/>
<dbReference type="STRING" id="1236689.MMALV_15710"/>
<evidence type="ECO:0000313" key="2">
    <source>
        <dbReference type="Proteomes" id="UP000012672"/>
    </source>
</evidence>
<accession>M9SFX7</accession>
<proteinExistence type="predicted"/>